<comment type="subcellular location">
    <subcellularLocation>
        <location evidence="1">Membrane</location>
        <topology evidence="1">Multi-pass membrane protein</topology>
    </subcellularLocation>
</comment>
<gene>
    <name evidence="9" type="ORF">FB473_003292</name>
</gene>
<dbReference type="PANTHER" id="PTHR43343:SF3">
    <property type="entry name" value="PROTEASE DO-LIKE 8, CHLOROPLASTIC"/>
    <property type="match status" value="1"/>
</dbReference>
<dbReference type="InterPro" id="IPR043504">
    <property type="entry name" value="Peptidase_S1_PA_chymotrypsin"/>
</dbReference>
<dbReference type="Proteomes" id="UP000749311">
    <property type="component" value="Unassembled WGS sequence"/>
</dbReference>
<dbReference type="InterPro" id="IPR009003">
    <property type="entry name" value="Peptidase_S1_PA"/>
</dbReference>
<dbReference type="Pfam" id="PF02674">
    <property type="entry name" value="Colicin_V"/>
    <property type="match status" value="1"/>
</dbReference>
<dbReference type="PRINTS" id="PR00834">
    <property type="entry name" value="PROTEASES2C"/>
</dbReference>
<evidence type="ECO:0000256" key="8">
    <source>
        <dbReference type="SAM" id="Phobius"/>
    </source>
</evidence>
<name>A0ABX0SJL9_9ACTN</name>
<dbReference type="GO" id="GO:0006508">
    <property type="term" value="P:proteolysis"/>
    <property type="evidence" value="ECO:0007669"/>
    <property type="project" value="UniProtKB-KW"/>
</dbReference>
<reference evidence="9 10" key="1">
    <citation type="submission" date="2020-02" db="EMBL/GenBank/DDBJ databases">
        <title>Sequencing the genomes of 1000 actinobacteria strains.</title>
        <authorList>
            <person name="Klenk H.-P."/>
        </authorList>
    </citation>
    <scope>NUCLEOTIDE SEQUENCE [LARGE SCALE GENOMIC DNA]</scope>
    <source>
        <strain evidence="9 10">DSM 19609</strain>
    </source>
</reference>
<dbReference type="EMBL" id="JAAMOZ010000004">
    <property type="protein sequence ID" value="NIH58595.1"/>
    <property type="molecule type" value="Genomic_DNA"/>
</dbReference>
<accession>A0ABX0SJL9</accession>
<dbReference type="SUPFAM" id="SSF50494">
    <property type="entry name" value="Trypsin-like serine proteases"/>
    <property type="match status" value="1"/>
</dbReference>
<dbReference type="InterPro" id="IPR047680">
    <property type="entry name" value="MarP-like"/>
</dbReference>
<dbReference type="InterPro" id="IPR001940">
    <property type="entry name" value="Peptidase_S1C"/>
</dbReference>
<keyword evidence="4 8" id="KW-0812">Transmembrane</keyword>
<evidence type="ECO:0000313" key="9">
    <source>
        <dbReference type="EMBL" id="NIH58595.1"/>
    </source>
</evidence>
<dbReference type="InterPro" id="IPR003825">
    <property type="entry name" value="Colicin-V_CvpA"/>
</dbReference>
<evidence type="ECO:0000256" key="3">
    <source>
        <dbReference type="ARBA" id="ARBA00022670"/>
    </source>
</evidence>
<evidence type="ECO:0000256" key="5">
    <source>
        <dbReference type="ARBA" id="ARBA00022801"/>
    </source>
</evidence>
<feature type="transmembrane region" description="Helical" evidence="8">
    <location>
        <begin position="67"/>
        <end position="88"/>
    </location>
</feature>
<dbReference type="PANTHER" id="PTHR43343">
    <property type="entry name" value="PEPTIDASE S12"/>
    <property type="match status" value="1"/>
</dbReference>
<dbReference type="NCBIfam" id="NF033740">
    <property type="entry name" value="MarP_fam_protase"/>
    <property type="match status" value="1"/>
</dbReference>
<comment type="similarity">
    <text evidence="2">Belongs to the peptidase S1C family.</text>
</comment>
<sequence>MTAALVLDIVIAAVLVGRTILGVRNGLVVGSLSLVGVVAGGWAGLWAGPRVAAALPVLDASRLLRTIVLLLVFVLGVGLGETIGGTLGRRFRGDNRAKGLDAVLGGVAAALVVAVVTWGILMAARPVSPTPIQQAIDGSRIYKALDDVMPDRFDEVPGRAIDSLVSNLPEVFGGDEPVLPVSPPDDDALDSAEVQAAAASVVQVKTSAPKCESDSAGSGWVVAQQRVVTNAHVVAGSDSVTLSVAGSGRDLEASVVAFDPNLDLAILAVPDLTASPLTRAGESLDAGVDVVAAGYPWGGPYKTSSGRLRGTVTEDGGNIYGEQGIARQVYAIRGVVRPGNSGGPLLTGDGRVAGTVFAMSLVDSDTGYALTDAATGAMLDAASAYADPVSTGACASD</sequence>
<keyword evidence="7 8" id="KW-0472">Membrane</keyword>
<comment type="caution">
    <text evidence="9">The sequence shown here is derived from an EMBL/GenBank/DDBJ whole genome shotgun (WGS) entry which is preliminary data.</text>
</comment>
<protein>
    <submittedName>
        <fullName evidence="9">S1-C subfamily serine protease</fullName>
    </submittedName>
</protein>
<keyword evidence="6 8" id="KW-1133">Transmembrane helix</keyword>
<dbReference type="GO" id="GO:0008233">
    <property type="term" value="F:peptidase activity"/>
    <property type="evidence" value="ECO:0007669"/>
    <property type="project" value="UniProtKB-KW"/>
</dbReference>
<feature type="transmembrane region" description="Helical" evidence="8">
    <location>
        <begin position="27"/>
        <end position="47"/>
    </location>
</feature>
<keyword evidence="5" id="KW-0378">Hydrolase</keyword>
<feature type="transmembrane region" description="Helical" evidence="8">
    <location>
        <begin position="100"/>
        <end position="124"/>
    </location>
</feature>
<keyword evidence="3 9" id="KW-0645">Protease</keyword>
<dbReference type="Gene3D" id="2.40.10.10">
    <property type="entry name" value="Trypsin-like serine proteases"/>
    <property type="match status" value="2"/>
</dbReference>
<organism evidence="9 10">
    <name type="scientific">Brooklawnia cerclae</name>
    <dbReference type="NCBI Taxonomy" id="349934"/>
    <lineage>
        <taxon>Bacteria</taxon>
        <taxon>Bacillati</taxon>
        <taxon>Actinomycetota</taxon>
        <taxon>Actinomycetes</taxon>
        <taxon>Propionibacteriales</taxon>
        <taxon>Propionibacteriaceae</taxon>
        <taxon>Brooklawnia</taxon>
    </lineage>
</organism>
<dbReference type="Pfam" id="PF13365">
    <property type="entry name" value="Trypsin_2"/>
    <property type="match status" value="1"/>
</dbReference>
<keyword evidence="10" id="KW-1185">Reference proteome</keyword>
<evidence type="ECO:0000256" key="2">
    <source>
        <dbReference type="ARBA" id="ARBA00010541"/>
    </source>
</evidence>
<evidence type="ECO:0000256" key="6">
    <source>
        <dbReference type="ARBA" id="ARBA00022989"/>
    </source>
</evidence>
<dbReference type="RefSeq" id="WP_167171340.1">
    <property type="nucleotide sequence ID" value="NZ_BAAAOO010000006.1"/>
</dbReference>
<evidence type="ECO:0000256" key="4">
    <source>
        <dbReference type="ARBA" id="ARBA00022692"/>
    </source>
</evidence>
<evidence type="ECO:0000256" key="1">
    <source>
        <dbReference type="ARBA" id="ARBA00004141"/>
    </source>
</evidence>
<dbReference type="InterPro" id="IPR051201">
    <property type="entry name" value="Chloro_Bact_Ser_Proteases"/>
</dbReference>
<evidence type="ECO:0000256" key="7">
    <source>
        <dbReference type="ARBA" id="ARBA00023136"/>
    </source>
</evidence>
<proteinExistence type="inferred from homology"/>
<evidence type="ECO:0000313" key="10">
    <source>
        <dbReference type="Proteomes" id="UP000749311"/>
    </source>
</evidence>